<dbReference type="SMART" id="SM00387">
    <property type="entry name" value="HATPase_c"/>
    <property type="match status" value="1"/>
</dbReference>
<dbReference type="SMART" id="SM00091">
    <property type="entry name" value="PAS"/>
    <property type="match status" value="1"/>
</dbReference>
<dbReference type="Pfam" id="PF02518">
    <property type="entry name" value="HATPase_c"/>
    <property type="match status" value="1"/>
</dbReference>
<evidence type="ECO:0000259" key="8">
    <source>
        <dbReference type="PROSITE" id="PS50109"/>
    </source>
</evidence>
<keyword evidence="4" id="KW-0808">Transferase</keyword>
<dbReference type="Gene3D" id="1.10.287.130">
    <property type="match status" value="1"/>
</dbReference>
<dbReference type="InterPro" id="IPR036890">
    <property type="entry name" value="HATPase_C_sf"/>
</dbReference>
<evidence type="ECO:0000256" key="4">
    <source>
        <dbReference type="ARBA" id="ARBA00022679"/>
    </source>
</evidence>
<feature type="domain" description="PAC" evidence="9">
    <location>
        <begin position="310"/>
        <end position="363"/>
    </location>
</feature>
<dbReference type="CDD" id="cd00130">
    <property type="entry name" value="PAS"/>
    <property type="match status" value="1"/>
</dbReference>
<dbReference type="InterPro" id="IPR031621">
    <property type="entry name" value="HisKA_7TM"/>
</dbReference>
<dbReference type="GO" id="GO:0000155">
    <property type="term" value="F:phosphorelay sensor kinase activity"/>
    <property type="evidence" value="ECO:0007669"/>
    <property type="project" value="InterPro"/>
</dbReference>
<dbReference type="NCBIfam" id="TIGR00229">
    <property type="entry name" value="sensory_box"/>
    <property type="match status" value="1"/>
</dbReference>
<dbReference type="PANTHER" id="PTHR43711:SF1">
    <property type="entry name" value="HISTIDINE KINASE 1"/>
    <property type="match status" value="1"/>
</dbReference>
<feature type="transmembrane region" description="Helical" evidence="7">
    <location>
        <begin position="194"/>
        <end position="215"/>
    </location>
</feature>
<feature type="transmembrane region" description="Helical" evidence="7">
    <location>
        <begin position="104"/>
        <end position="122"/>
    </location>
</feature>
<dbReference type="InterPro" id="IPR050736">
    <property type="entry name" value="Sensor_HK_Regulatory"/>
</dbReference>
<dbReference type="Proteomes" id="UP000783863">
    <property type="component" value="Unassembled WGS sequence"/>
</dbReference>
<dbReference type="InterPro" id="IPR005467">
    <property type="entry name" value="His_kinase_dom"/>
</dbReference>
<keyword evidence="11" id="KW-1185">Reference proteome</keyword>
<dbReference type="PANTHER" id="PTHR43711">
    <property type="entry name" value="TWO-COMPONENT HISTIDINE KINASE"/>
    <property type="match status" value="1"/>
</dbReference>
<dbReference type="InterPro" id="IPR013656">
    <property type="entry name" value="PAS_4"/>
</dbReference>
<dbReference type="InterPro" id="IPR000700">
    <property type="entry name" value="PAS-assoc_C"/>
</dbReference>
<dbReference type="SUPFAM" id="SSF55874">
    <property type="entry name" value="ATPase domain of HSP90 chaperone/DNA topoisomerase II/histidine kinase"/>
    <property type="match status" value="1"/>
</dbReference>
<comment type="catalytic activity">
    <reaction evidence="1">
        <text>ATP + protein L-histidine = ADP + protein N-phospho-L-histidine.</text>
        <dbReference type="EC" id="2.7.13.3"/>
    </reaction>
</comment>
<keyword evidence="7" id="KW-0472">Membrane</keyword>
<dbReference type="InterPro" id="IPR003661">
    <property type="entry name" value="HisK_dim/P_dom"/>
</dbReference>
<dbReference type="CDD" id="cd00075">
    <property type="entry name" value="HATPase"/>
    <property type="match status" value="1"/>
</dbReference>
<evidence type="ECO:0000256" key="3">
    <source>
        <dbReference type="ARBA" id="ARBA00022553"/>
    </source>
</evidence>
<dbReference type="Gene3D" id="3.30.565.10">
    <property type="entry name" value="Histidine kinase-like ATPase, C-terminal domain"/>
    <property type="match status" value="1"/>
</dbReference>
<feature type="transmembrane region" description="Helical" evidence="7">
    <location>
        <begin position="164"/>
        <end position="182"/>
    </location>
</feature>
<dbReference type="CDD" id="cd00082">
    <property type="entry name" value="HisKA"/>
    <property type="match status" value="1"/>
</dbReference>
<organism evidence="10 11">
    <name type="scientific">Haloarcula salinisoli</name>
    <dbReference type="NCBI Taxonomy" id="2487746"/>
    <lineage>
        <taxon>Archaea</taxon>
        <taxon>Methanobacteriati</taxon>
        <taxon>Methanobacteriota</taxon>
        <taxon>Stenosarchaea group</taxon>
        <taxon>Halobacteria</taxon>
        <taxon>Halobacteriales</taxon>
        <taxon>Haloarculaceae</taxon>
        <taxon>Haloarcula</taxon>
    </lineage>
</organism>
<dbReference type="PROSITE" id="PS50113">
    <property type="entry name" value="PAC"/>
    <property type="match status" value="1"/>
</dbReference>
<dbReference type="InterPro" id="IPR004358">
    <property type="entry name" value="Sig_transdc_His_kin-like_C"/>
</dbReference>
<dbReference type="Gene3D" id="3.30.450.20">
    <property type="entry name" value="PAS domain"/>
    <property type="match status" value="1"/>
</dbReference>
<dbReference type="InterPro" id="IPR003594">
    <property type="entry name" value="HATPase_dom"/>
</dbReference>
<evidence type="ECO:0000313" key="10">
    <source>
        <dbReference type="EMBL" id="MBX0304023.1"/>
    </source>
</evidence>
<evidence type="ECO:0000256" key="1">
    <source>
        <dbReference type="ARBA" id="ARBA00000085"/>
    </source>
</evidence>
<evidence type="ECO:0000256" key="5">
    <source>
        <dbReference type="ARBA" id="ARBA00022777"/>
    </source>
</evidence>
<evidence type="ECO:0000256" key="7">
    <source>
        <dbReference type="SAM" id="Phobius"/>
    </source>
</evidence>
<gene>
    <name evidence="10" type="ORF">EGD98_10130</name>
</gene>
<dbReference type="Pfam" id="PF08448">
    <property type="entry name" value="PAS_4"/>
    <property type="match status" value="1"/>
</dbReference>
<keyword evidence="7" id="KW-0812">Transmembrane</keyword>
<protein>
    <recommendedName>
        <fullName evidence="2">histidine kinase</fullName>
        <ecNumber evidence="2">2.7.13.3</ecNumber>
    </recommendedName>
</protein>
<keyword evidence="3" id="KW-0597">Phosphoprotein</keyword>
<dbReference type="PRINTS" id="PR00344">
    <property type="entry name" value="BCTRLSENSOR"/>
</dbReference>
<dbReference type="SMART" id="SM00388">
    <property type="entry name" value="HisKA"/>
    <property type="match status" value="1"/>
</dbReference>
<dbReference type="PROSITE" id="PS50109">
    <property type="entry name" value="HIS_KIN"/>
    <property type="match status" value="1"/>
</dbReference>
<feature type="transmembrane region" description="Helical" evidence="7">
    <location>
        <begin position="6"/>
        <end position="28"/>
    </location>
</feature>
<sequence>MAYQITPILLANALVFVLVVALGVYGALQYHHRGHKSELLAFVVLMGAIAVWELGSVFAGVTTTTELKMLGVNMGNALGVLPMTYAFLWFALAYTDTEGWVNRWTVGYVGFLTMTVCAILLLDPSFMFDGTLVTRGPVTVFGVMFDEWVALDRTLRTPFHLFQLHAYVVLFAGSAVLARYLVRNRSDLSNGQAAALAVAVGTPTLVNSLLFAGLLPPELNLTEMAMGVTGVGFAVAIFRYRLLGLAPVGRQQLVNSMDDPVVMLDDAGRVVDCNPAARSLVDAPAEWRGMAGADFFSPFPEQVERFRDTTDAEAEISTTTGGEERTFHLNISPIHTDAGERAGQLIVARDITVQNERRRQLERQNERLDQFADVVSHDLRNPLTVASGRLELLREDPSEDHIDAIEDTVERMETMVEDLRTIATAGQTVEETGPVPLAQSAREAWGYAQTGDCTVDVAVDDAVTVQADRDRLLHIFENVYRNAADHNDDAVAVRVGLLSGSPATDGGHRTGFFIEDDGDGIPAADRDAVFEQGYTTAGDGTGVGLAIARDMAENHGWDIRVTDGEDGGARFELTGVELRE</sequence>
<evidence type="ECO:0000313" key="11">
    <source>
        <dbReference type="Proteomes" id="UP000783863"/>
    </source>
</evidence>
<dbReference type="InterPro" id="IPR035965">
    <property type="entry name" value="PAS-like_dom_sf"/>
</dbReference>
<dbReference type="SUPFAM" id="SSF55785">
    <property type="entry name" value="PYP-like sensor domain (PAS domain)"/>
    <property type="match status" value="1"/>
</dbReference>
<feature type="transmembrane region" description="Helical" evidence="7">
    <location>
        <begin position="74"/>
        <end position="92"/>
    </location>
</feature>
<keyword evidence="6" id="KW-0902">Two-component regulatory system</keyword>
<dbReference type="InterPro" id="IPR036097">
    <property type="entry name" value="HisK_dim/P_sf"/>
</dbReference>
<evidence type="ECO:0000256" key="2">
    <source>
        <dbReference type="ARBA" id="ARBA00012438"/>
    </source>
</evidence>
<dbReference type="EMBL" id="RKLQ01000002">
    <property type="protein sequence ID" value="MBX0304023.1"/>
    <property type="molecule type" value="Genomic_DNA"/>
</dbReference>
<evidence type="ECO:0000259" key="9">
    <source>
        <dbReference type="PROSITE" id="PS50113"/>
    </source>
</evidence>
<dbReference type="AlphaFoldDB" id="A0A8J7YIA8"/>
<dbReference type="SUPFAM" id="SSF47384">
    <property type="entry name" value="Homodimeric domain of signal transducing histidine kinase"/>
    <property type="match status" value="1"/>
</dbReference>
<accession>A0A8J7YIA8</accession>
<dbReference type="Pfam" id="PF00512">
    <property type="entry name" value="HisKA"/>
    <property type="match status" value="1"/>
</dbReference>
<keyword evidence="5" id="KW-0418">Kinase</keyword>
<dbReference type="InterPro" id="IPR000014">
    <property type="entry name" value="PAS"/>
</dbReference>
<name>A0A8J7YIA8_9EURY</name>
<keyword evidence="7" id="KW-1133">Transmembrane helix</keyword>
<feature type="transmembrane region" description="Helical" evidence="7">
    <location>
        <begin position="40"/>
        <end position="62"/>
    </location>
</feature>
<proteinExistence type="predicted"/>
<dbReference type="RefSeq" id="WP_220588259.1">
    <property type="nucleotide sequence ID" value="NZ_RKLQ01000002.1"/>
</dbReference>
<dbReference type="EC" id="2.7.13.3" evidence="2"/>
<comment type="caution">
    <text evidence="10">The sequence shown here is derived from an EMBL/GenBank/DDBJ whole genome shotgun (WGS) entry which is preliminary data.</text>
</comment>
<feature type="domain" description="Histidine kinase" evidence="8">
    <location>
        <begin position="374"/>
        <end position="574"/>
    </location>
</feature>
<dbReference type="Pfam" id="PF16927">
    <property type="entry name" value="HisKA_7TM"/>
    <property type="match status" value="1"/>
</dbReference>
<reference evidence="10" key="1">
    <citation type="submission" date="2021-06" db="EMBL/GenBank/DDBJ databases">
        <title>Halomicroarcula sp. F24A a new haloarchaeum isolated from saline soil.</title>
        <authorList>
            <person name="Duran-Viseras A."/>
            <person name="Sanchez-Porro C."/>
            <person name="Ventosa A."/>
        </authorList>
    </citation>
    <scope>NUCLEOTIDE SEQUENCE</scope>
    <source>
        <strain evidence="10">F24A</strain>
    </source>
</reference>
<evidence type="ECO:0000256" key="6">
    <source>
        <dbReference type="ARBA" id="ARBA00023012"/>
    </source>
</evidence>